<dbReference type="EMBL" id="BKCJ011301622">
    <property type="protein sequence ID" value="GFD17633.1"/>
    <property type="molecule type" value="Genomic_DNA"/>
</dbReference>
<dbReference type="InterPro" id="IPR025331">
    <property type="entry name" value="TNT"/>
</dbReference>
<organism evidence="2">
    <name type="scientific">Tanacetum cinerariifolium</name>
    <name type="common">Dalmatian daisy</name>
    <name type="synonym">Chrysanthemum cinerariifolium</name>
    <dbReference type="NCBI Taxonomy" id="118510"/>
    <lineage>
        <taxon>Eukaryota</taxon>
        <taxon>Viridiplantae</taxon>
        <taxon>Streptophyta</taxon>
        <taxon>Embryophyta</taxon>
        <taxon>Tracheophyta</taxon>
        <taxon>Spermatophyta</taxon>
        <taxon>Magnoliopsida</taxon>
        <taxon>eudicotyledons</taxon>
        <taxon>Gunneridae</taxon>
        <taxon>Pentapetalae</taxon>
        <taxon>asterids</taxon>
        <taxon>campanulids</taxon>
        <taxon>Asterales</taxon>
        <taxon>Asteraceae</taxon>
        <taxon>Asteroideae</taxon>
        <taxon>Anthemideae</taxon>
        <taxon>Anthemidinae</taxon>
        <taxon>Tanacetum</taxon>
    </lineage>
</organism>
<name>A0A699U6Q0_TANCI</name>
<comment type="caution">
    <text evidence="2">The sequence shown here is derived from an EMBL/GenBank/DDBJ whole genome shotgun (WGS) entry which is preliminary data.</text>
</comment>
<reference evidence="2" key="1">
    <citation type="journal article" date="2019" name="Sci. Rep.">
        <title>Draft genome of Tanacetum cinerariifolium, the natural source of mosquito coil.</title>
        <authorList>
            <person name="Yamashiro T."/>
            <person name="Shiraishi A."/>
            <person name="Satake H."/>
            <person name="Nakayama K."/>
        </authorList>
    </citation>
    <scope>NUCLEOTIDE SEQUENCE</scope>
</reference>
<evidence type="ECO:0000313" key="2">
    <source>
        <dbReference type="EMBL" id="GFD17633.1"/>
    </source>
</evidence>
<sequence length="63" mass="7151">ALPAGTKSKQYYSYKVLKDIPGVKQGQAIPWFEQPGQGIQYELPGGIDNLIRKGYIERIYHPM</sequence>
<dbReference type="GO" id="GO:0050135">
    <property type="term" value="F:NADP+ nucleosidase activity"/>
    <property type="evidence" value="ECO:0007669"/>
    <property type="project" value="InterPro"/>
</dbReference>
<proteinExistence type="predicted"/>
<dbReference type="Pfam" id="PF14021">
    <property type="entry name" value="TNT"/>
    <property type="match status" value="1"/>
</dbReference>
<feature type="non-terminal residue" evidence="2">
    <location>
        <position position="1"/>
    </location>
</feature>
<dbReference type="AlphaFoldDB" id="A0A699U6Q0"/>
<evidence type="ECO:0000259" key="1">
    <source>
        <dbReference type="Pfam" id="PF14021"/>
    </source>
</evidence>
<protein>
    <recommendedName>
        <fullName evidence="1">TNT domain-containing protein</fullName>
    </recommendedName>
</protein>
<accession>A0A699U6Q0</accession>
<feature type="domain" description="TNT" evidence="1">
    <location>
        <begin position="1"/>
        <end position="59"/>
    </location>
</feature>
<gene>
    <name evidence="2" type="ORF">Tci_889602</name>
</gene>